<dbReference type="EMBL" id="CM055111">
    <property type="protein sequence ID" value="KAJ7519305.1"/>
    <property type="molecule type" value="Genomic_DNA"/>
</dbReference>
<reference evidence="2" key="1">
    <citation type="journal article" date="2024" name="Proc. Natl. Acad. Sci. U.S.A.">
        <title>Extraordinary preservation of gene collinearity over three hundred million years revealed in homosporous lycophytes.</title>
        <authorList>
            <person name="Li C."/>
            <person name="Wickell D."/>
            <person name="Kuo L.Y."/>
            <person name="Chen X."/>
            <person name="Nie B."/>
            <person name="Liao X."/>
            <person name="Peng D."/>
            <person name="Ji J."/>
            <person name="Jenkins J."/>
            <person name="Williams M."/>
            <person name="Shu S."/>
            <person name="Plott C."/>
            <person name="Barry K."/>
            <person name="Rajasekar S."/>
            <person name="Grimwood J."/>
            <person name="Han X."/>
            <person name="Sun S."/>
            <person name="Hou Z."/>
            <person name="He W."/>
            <person name="Dai G."/>
            <person name="Sun C."/>
            <person name="Schmutz J."/>
            <person name="Leebens-Mack J.H."/>
            <person name="Li F.W."/>
            <person name="Wang L."/>
        </authorList>
    </citation>
    <scope>NUCLEOTIDE SEQUENCE [LARGE SCALE GENOMIC DNA]</scope>
    <source>
        <strain evidence="2">cv. PW_Plant_1</strain>
    </source>
</reference>
<protein>
    <submittedName>
        <fullName evidence="1">Uncharacterized protein</fullName>
    </submittedName>
</protein>
<name>A0ACC2APD2_DIPCM</name>
<evidence type="ECO:0000313" key="1">
    <source>
        <dbReference type="EMBL" id="KAJ7519305.1"/>
    </source>
</evidence>
<gene>
    <name evidence="1" type="ORF">O6H91_20G033100</name>
</gene>
<comment type="caution">
    <text evidence="1">The sequence shown here is derived from an EMBL/GenBank/DDBJ whole genome shotgun (WGS) entry which is preliminary data.</text>
</comment>
<accession>A0ACC2APD2</accession>
<keyword evidence="2" id="KW-1185">Reference proteome</keyword>
<dbReference type="Proteomes" id="UP001162992">
    <property type="component" value="Chromosome 20"/>
</dbReference>
<evidence type="ECO:0000313" key="2">
    <source>
        <dbReference type="Proteomes" id="UP001162992"/>
    </source>
</evidence>
<proteinExistence type="predicted"/>
<sequence length="575" mass="61989">MADRREHAASLWRPTPRLQQHQTDRTKQLVSEGEEGREERGLVRKLGLWDVILLGIGASIGAGIFVITGTVAHDAGPGVVVSFAIAGLVCFLNALCYAELSSRFPAIVGGAYLYAHSTFNELIAFIVFCHLMLDYHIGAASIARSLASYLASLFITFPAVNSWWPAWMGPGGQELLGGWLSINILAPVLLIGISSVLCLGVRESATMNGVMTATKVCIILLVVAAGSWKIEPTNWIPFAPNGLTAIITGSTVVFFAYIGFDAVANSAEESKRPERDLPIGILVSLLVCAVLYIAVCLVITGMVPYQLLGGDAPLSMAFSAKGLVFISVLIDIGAIAGLTTTVLIGLYVQSRLYLGLGRDGLLPSIFANIHPKYHTPLWGQIWVGLVAGVLSLFIDVSHLSHILSVGALTGYSVVCACVIVLRLPLEQQAGDELHTLISRKRSKAVLGIILVACFSFITGLFFRAKLHPIFSAVGILLAAFSATPVYLHQGYSSPPGFSCPGIPTVPLLSIVFNMILFAQLHWEAWVRFVVLSFLAVLFYFLYGQHHANRATSTSRSEPFYEKAHSLDNEESFQGS</sequence>
<organism evidence="1 2">
    <name type="scientific">Diphasiastrum complanatum</name>
    <name type="common">Issler's clubmoss</name>
    <name type="synonym">Lycopodium complanatum</name>
    <dbReference type="NCBI Taxonomy" id="34168"/>
    <lineage>
        <taxon>Eukaryota</taxon>
        <taxon>Viridiplantae</taxon>
        <taxon>Streptophyta</taxon>
        <taxon>Embryophyta</taxon>
        <taxon>Tracheophyta</taxon>
        <taxon>Lycopodiopsida</taxon>
        <taxon>Lycopodiales</taxon>
        <taxon>Lycopodiaceae</taxon>
        <taxon>Lycopodioideae</taxon>
        <taxon>Diphasiastrum</taxon>
    </lineage>
</organism>